<accession>A0A382YW97</accession>
<protein>
    <submittedName>
        <fullName evidence="1">Uncharacterized protein</fullName>
    </submittedName>
</protein>
<sequence length="23" mass="2647">MLWIKTFLGVLFQALLLATLIKN</sequence>
<proteinExistence type="predicted"/>
<dbReference type="AlphaFoldDB" id="A0A382YW97"/>
<organism evidence="1">
    <name type="scientific">marine metagenome</name>
    <dbReference type="NCBI Taxonomy" id="408172"/>
    <lineage>
        <taxon>unclassified sequences</taxon>
        <taxon>metagenomes</taxon>
        <taxon>ecological metagenomes</taxon>
    </lineage>
</organism>
<reference evidence="1" key="1">
    <citation type="submission" date="2018-05" db="EMBL/GenBank/DDBJ databases">
        <authorList>
            <person name="Lanie J.A."/>
            <person name="Ng W.-L."/>
            <person name="Kazmierczak K.M."/>
            <person name="Andrzejewski T.M."/>
            <person name="Davidsen T.M."/>
            <person name="Wayne K.J."/>
            <person name="Tettelin H."/>
            <person name="Glass J.I."/>
            <person name="Rusch D."/>
            <person name="Podicherti R."/>
            <person name="Tsui H.-C.T."/>
            <person name="Winkler M.E."/>
        </authorList>
    </citation>
    <scope>NUCLEOTIDE SEQUENCE</scope>
</reference>
<evidence type="ECO:0000313" key="1">
    <source>
        <dbReference type="EMBL" id="SVD87463.1"/>
    </source>
</evidence>
<gene>
    <name evidence="1" type="ORF">METZ01_LOCUS440317</name>
</gene>
<name>A0A382YW97_9ZZZZ</name>
<dbReference type="EMBL" id="UINC01179000">
    <property type="protein sequence ID" value="SVD87463.1"/>
    <property type="molecule type" value="Genomic_DNA"/>
</dbReference>